<dbReference type="InterPro" id="IPR029063">
    <property type="entry name" value="SAM-dependent_MTases_sf"/>
</dbReference>
<protein>
    <submittedName>
        <fullName evidence="2">FkbM family methyltransferase</fullName>
    </submittedName>
</protein>
<dbReference type="InterPro" id="IPR006342">
    <property type="entry name" value="FkbM_mtfrase"/>
</dbReference>
<proteinExistence type="predicted"/>
<name>A0AAE4F0S8_9EURY</name>
<evidence type="ECO:0000313" key="2">
    <source>
        <dbReference type="EMBL" id="MDS0223825.1"/>
    </source>
</evidence>
<accession>A0AAE4F0S8</accession>
<keyword evidence="2" id="KW-0808">Transferase</keyword>
<dbReference type="GO" id="GO:0032259">
    <property type="term" value="P:methylation"/>
    <property type="evidence" value="ECO:0007669"/>
    <property type="project" value="UniProtKB-KW"/>
</dbReference>
<keyword evidence="2" id="KW-0489">Methyltransferase</keyword>
<keyword evidence="3" id="KW-1185">Reference proteome</keyword>
<dbReference type="Gene3D" id="3.40.50.150">
    <property type="entry name" value="Vaccinia Virus protein VP39"/>
    <property type="match status" value="1"/>
</dbReference>
<evidence type="ECO:0000313" key="3">
    <source>
        <dbReference type="Proteomes" id="UP001253439"/>
    </source>
</evidence>
<gene>
    <name evidence="2" type="ORF">NDI54_21080</name>
</gene>
<dbReference type="AlphaFoldDB" id="A0AAE4F0S8"/>
<feature type="domain" description="Methyltransferase FkbM" evidence="1">
    <location>
        <begin position="5"/>
        <end position="75"/>
    </location>
</feature>
<dbReference type="Proteomes" id="UP001253439">
    <property type="component" value="Unassembled WGS sequence"/>
</dbReference>
<comment type="caution">
    <text evidence="2">The sequence shown here is derived from an EMBL/GenBank/DDBJ whole genome shotgun (WGS) entry which is preliminary data.</text>
</comment>
<organism evidence="2 3">
    <name type="scientific">Haloarcula terrestris</name>
    <dbReference type="NCBI Taxonomy" id="2950533"/>
    <lineage>
        <taxon>Archaea</taxon>
        <taxon>Methanobacteriati</taxon>
        <taxon>Methanobacteriota</taxon>
        <taxon>Stenosarchaea group</taxon>
        <taxon>Halobacteria</taxon>
        <taxon>Halobacteriales</taxon>
        <taxon>Haloarculaceae</taxon>
        <taxon>Haloarcula</taxon>
    </lineage>
</organism>
<sequence length="93" mass="10391">MVNNNEAPQPNVVKIDVEGAEPLVIDGMEEILANEDCRAVYLELHKPKVGRPSVDDFGSTVSKIEERIQDFGYQLTTIGSRPDEKHVKAKRVD</sequence>
<dbReference type="Pfam" id="PF05050">
    <property type="entry name" value="Methyltransf_21"/>
    <property type="match status" value="1"/>
</dbReference>
<dbReference type="SUPFAM" id="SSF53335">
    <property type="entry name" value="S-adenosyl-L-methionine-dependent methyltransferases"/>
    <property type="match status" value="1"/>
</dbReference>
<dbReference type="GO" id="GO:0008168">
    <property type="term" value="F:methyltransferase activity"/>
    <property type="evidence" value="ECO:0007669"/>
    <property type="project" value="UniProtKB-KW"/>
</dbReference>
<evidence type="ECO:0000259" key="1">
    <source>
        <dbReference type="Pfam" id="PF05050"/>
    </source>
</evidence>
<dbReference type="EMBL" id="JAMQOM010000028">
    <property type="protein sequence ID" value="MDS0223825.1"/>
    <property type="molecule type" value="Genomic_DNA"/>
</dbReference>
<reference evidence="2 3" key="1">
    <citation type="submission" date="2022-06" db="EMBL/GenBank/DDBJ databases">
        <title>Haloarcula sp. a new haloarchaeum isolate from saline soil.</title>
        <authorList>
            <person name="Strakova D."/>
            <person name="Galisteo C."/>
            <person name="Sanchez-Porro C."/>
            <person name="Ventosa A."/>
        </authorList>
    </citation>
    <scope>NUCLEOTIDE SEQUENCE [LARGE SCALE GENOMIC DNA]</scope>
    <source>
        <strain evidence="2 3">S1AR25-5A</strain>
    </source>
</reference>
<dbReference type="RefSeq" id="WP_310898303.1">
    <property type="nucleotide sequence ID" value="NZ_JAMQOM010000028.1"/>
</dbReference>